<reference evidence="2 3" key="1">
    <citation type="submission" date="2018-07" db="EMBL/GenBank/DDBJ databases">
        <title>Leeuwenhoekiella genomics.</title>
        <authorList>
            <person name="Tahon G."/>
            <person name="Willems A."/>
        </authorList>
    </citation>
    <scope>NUCLEOTIDE SEQUENCE [LARGE SCALE GENOMIC DNA]</scope>
    <source>
        <strain evidence="2 3">LMG 22550</strain>
    </source>
</reference>
<evidence type="ECO:0000313" key="3">
    <source>
        <dbReference type="Proteomes" id="UP000289238"/>
    </source>
</evidence>
<dbReference type="AlphaFoldDB" id="A0A4Q0P2A9"/>
<feature type="transmembrane region" description="Helical" evidence="1">
    <location>
        <begin position="41"/>
        <end position="62"/>
    </location>
</feature>
<keyword evidence="3" id="KW-1185">Reference proteome</keyword>
<keyword evidence="1" id="KW-0472">Membrane</keyword>
<feature type="transmembrane region" description="Helical" evidence="1">
    <location>
        <begin position="15"/>
        <end position="35"/>
    </location>
</feature>
<name>A0A4Q0P2A9_9FLAO</name>
<dbReference type="Proteomes" id="UP000289238">
    <property type="component" value="Unassembled WGS sequence"/>
</dbReference>
<evidence type="ECO:0000313" key="2">
    <source>
        <dbReference type="EMBL" id="RXG20683.1"/>
    </source>
</evidence>
<comment type="caution">
    <text evidence="2">The sequence shown here is derived from an EMBL/GenBank/DDBJ whole genome shotgun (WGS) entry which is preliminary data.</text>
</comment>
<keyword evidence="1" id="KW-0812">Transmembrane</keyword>
<protein>
    <recommendedName>
        <fullName evidence="4">PH (Pleckstrin Homology) domain-containing protein</fullName>
    </recommendedName>
</protein>
<sequence length="135" mass="15300">MITIRYAKERLTSNLRLGLFFFGTGLLLFVGELLFSGADNSMSVIGSGQIFGGSTLLAVYYFEYKKQYLTLRNGVLTKHTLFPKHIQLTQLKSIKEFAGDLKLITSKQEFIVNTQIVDPISLAELINELQRYDLN</sequence>
<keyword evidence="1" id="KW-1133">Transmembrane helix</keyword>
<proteinExistence type="predicted"/>
<dbReference type="RefSeq" id="WP_128758540.1">
    <property type="nucleotide sequence ID" value="NZ_QOVM01000007.1"/>
</dbReference>
<gene>
    <name evidence="2" type="ORF">DSM00_2787</name>
</gene>
<dbReference type="EMBL" id="QOVM01000007">
    <property type="protein sequence ID" value="RXG20683.1"/>
    <property type="molecule type" value="Genomic_DNA"/>
</dbReference>
<evidence type="ECO:0000256" key="1">
    <source>
        <dbReference type="SAM" id="Phobius"/>
    </source>
</evidence>
<accession>A0A4Q0P2A9</accession>
<dbReference type="OrthoDB" id="1452529at2"/>
<evidence type="ECO:0008006" key="4">
    <source>
        <dbReference type="Google" id="ProtNLM"/>
    </source>
</evidence>
<organism evidence="2 3">
    <name type="scientific">Leeuwenhoekiella aequorea</name>
    <dbReference type="NCBI Taxonomy" id="283736"/>
    <lineage>
        <taxon>Bacteria</taxon>
        <taxon>Pseudomonadati</taxon>
        <taxon>Bacteroidota</taxon>
        <taxon>Flavobacteriia</taxon>
        <taxon>Flavobacteriales</taxon>
        <taxon>Flavobacteriaceae</taxon>
        <taxon>Leeuwenhoekiella</taxon>
    </lineage>
</organism>